<dbReference type="AlphaFoldDB" id="A0A5H2PSB9"/>
<proteinExistence type="predicted"/>
<sequence>MLTRFQGDTGRRLTIDALIAQKLVGGNRDLAELLADKVKLMEIGAGNVLIEQGAPDNDLYLIFAGAFDIVVNKRCVGRRFPNDHVGEMAAIEPSQPRAASVIATEVSVVARVAEADLAIAGQRYPEIYRCIARELSKRLHQRNAHVGAARDRIKVFVISSVESLGVARAIQNAFSHDEFVTTVWTDGVFRVTNYPLQSLLDTVDDSDFAVAIAHADDATAYRGQQWPVPRDNVVFELGLFMGRLGKDRAILMEPRDRDVKLPSDLAGITTITYRYEPGGDTAALMGPACNQLREHIRRLGPNN</sequence>
<dbReference type="PRINTS" id="PR00103">
    <property type="entry name" value="CAMPKINASE"/>
</dbReference>
<dbReference type="PROSITE" id="PS50042">
    <property type="entry name" value="CNMP_BINDING_3"/>
    <property type="match status" value="1"/>
</dbReference>
<name>A0A5H2PSB9_RALSL</name>
<protein>
    <submittedName>
        <fullName evidence="1">Cyclic nucleotide-binding protein</fullName>
    </submittedName>
</protein>
<dbReference type="EMBL" id="CP026092">
    <property type="protein sequence ID" value="AYB54748.1"/>
    <property type="molecule type" value="Genomic_DNA"/>
</dbReference>
<dbReference type="SMART" id="SM00100">
    <property type="entry name" value="cNMP"/>
    <property type="match status" value="1"/>
</dbReference>
<dbReference type="Pfam" id="PF00027">
    <property type="entry name" value="cNMP_binding"/>
    <property type="match status" value="1"/>
</dbReference>
<dbReference type="Pfam" id="PF10137">
    <property type="entry name" value="CAP12-PCTIR_TIR"/>
    <property type="match status" value="1"/>
</dbReference>
<accession>A0A5H2PSB9</accession>
<dbReference type="CDD" id="cd00038">
    <property type="entry name" value="CAP_ED"/>
    <property type="match status" value="1"/>
</dbReference>
<dbReference type="InterPro" id="IPR019302">
    <property type="entry name" value="CAP12/PCTIR_TIR_dom"/>
</dbReference>
<dbReference type="GO" id="GO:0050135">
    <property type="term" value="F:NADP+ nucleosidase activity"/>
    <property type="evidence" value="ECO:0007669"/>
    <property type="project" value="InterPro"/>
</dbReference>
<gene>
    <name evidence="1" type="ORF">C2L97_01020</name>
</gene>
<dbReference type="SUPFAM" id="SSF51206">
    <property type="entry name" value="cAMP-binding domain-like"/>
    <property type="match status" value="1"/>
</dbReference>
<evidence type="ECO:0000313" key="1">
    <source>
        <dbReference type="EMBL" id="AYB54748.1"/>
    </source>
</evidence>
<organism evidence="1">
    <name type="scientific">Ralstonia solanacearum</name>
    <name type="common">Pseudomonas solanacearum</name>
    <dbReference type="NCBI Taxonomy" id="305"/>
    <lineage>
        <taxon>Bacteria</taxon>
        <taxon>Pseudomonadati</taxon>
        <taxon>Pseudomonadota</taxon>
        <taxon>Betaproteobacteria</taxon>
        <taxon>Burkholderiales</taxon>
        <taxon>Burkholderiaceae</taxon>
        <taxon>Ralstonia</taxon>
        <taxon>Ralstonia solanacearum species complex</taxon>
    </lineage>
</organism>
<dbReference type="InterPro" id="IPR000595">
    <property type="entry name" value="cNMP-bd_dom"/>
</dbReference>
<dbReference type="InterPro" id="IPR014710">
    <property type="entry name" value="RmlC-like_jellyroll"/>
</dbReference>
<dbReference type="Gene3D" id="2.60.120.10">
    <property type="entry name" value="Jelly Rolls"/>
    <property type="match status" value="1"/>
</dbReference>
<dbReference type="InterPro" id="IPR018490">
    <property type="entry name" value="cNMP-bd_dom_sf"/>
</dbReference>
<dbReference type="RefSeq" id="WP_014615682.1">
    <property type="nucleotide sequence ID" value="NZ_CDLZ01000001.1"/>
</dbReference>
<reference evidence="1" key="1">
    <citation type="submission" date="2018-01" db="EMBL/GenBank/DDBJ databases">
        <title>Complete Genome Sequence of three strains from Ralstonia solanacearum ecotype Moko sequevar IIA-53 from Brazil.</title>
        <authorList>
            <person name="Silva J.R."/>
            <person name="Albuquerque G.M.R."/>
            <person name="Pais A.K.L."/>
            <person name="Silva A.M.F."/>
            <person name="Boiteux M.E.N.F."/>
            <person name="Souza E.B."/>
            <person name="Mariano R.L.R."/>
        </authorList>
    </citation>
    <scope>NUCLEOTIDE SEQUENCE [LARGE SCALE GENOMIC DNA]</scope>
    <source>
        <strain evidence="1">SFC</strain>
    </source>
</reference>